<dbReference type="EMBL" id="CP009933">
    <property type="protein sequence ID" value="AKA69996.1"/>
    <property type="molecule type" value="Genomic_DNA"/>
</dbReference>
<organism evidence="1 2">
    <name type="scientific">Clostridium scatologenes</name>
    <dbReference type="NCBI Taxonomy" id="1548"/>
    <lineage>
        <taxon>Bacteria</taxon>
        <taxon>Bacillati</taxon>
        <taxon>Bacillota</taxon>
        <taxon>Clostridia</taxon>
        <taxon>Eubacteriales</taxon>
        <taxon>Clostridiaceae</taxon>
        <taxon>Clostridium</taxon>
    </lineage>
</organism>
<dbReference type="AlphaFoldDB" id="A0A0E3GRA8"/>
<dbReference type="HOGENOM" id="CLU_3078508_0_0_9"/>
<sequence>MDIMLEKMYPVDTVNICDSEKECTHQIEDDFSAYLDSDSNKICLKMFDYFIF</sequence>
<dbReference type="RefSeq" id="WP_169748485.1">
    <property type="nucleotide sequence ID" value="NZ_CP009933.1"/>
</dbReference>
<keyword evidence="2" id="KW-1185">Reference proteome</keyword>
<protein>
    <submittedName>
        <fullName evidence="1">Uncharacterized protein</fullName>
    </submittedName>
</protein>
<dbReference type="Proteomes" id="UP000033115">
    <property type="component" value="Chromosome"/>
</dbReference>
<gene>
    <name evidence="1" type="ORF">CSCA_2871</name>
</gene>
<accession>A0A0E3GRA8</accession>
<name>A0A0E3GRA8_CLOSL</name>
<proteinExistence type="predicted"/>
<dbReference type="KEGG" id="csq:CSCA_2871"/>
<evidence type="ECO:0000313" key="1">
    <source>
        <dbReference type="EMBL" id="AKA69996.1"/>
    </source>
</evidence>
<reference evidence="1 2" key="1">
    <citation type="journal article" date="2015" name="J. Biotechnol.">
        <title>Complete genome sequence of a malodorant-producing acetogen, Clostridium scatologenes ATCC 25775(T).</title>
        <authorList>
            <person name="Zhu Z."/>
            <person name="Guo T."/>
            <person name="Zheng H."/>
            <person name="Song T."/>
            <person name="Ouyang P."/>
            <person name="Xie J."/>
        </authorList>
    </citation>
    <scope>NUCLEOTIDE SEQUENCE [LARGE SCALE GENOMIC DNA]</scope>
    <source>
        <strain evidence="1 2">ATCC 25775</strain>
    </source>
</reference>
<evidence type="ECO:0000313" key="2">
    <source>
        <dbReference type="Proteomes" id="UP000033115"/>
    </source>
</evidence>